<name>R4V406_COPFO</name>
<proteinExistence type="evidence at transcript level"/>
<protein>
    <submittedName>
        <fullName evidence="1">Uncharacterized protein</fullName>
    </submittedName>
</protein>
<organism evidence="1">
    <name type="scientific">Coptotermes formosanus</name>
    <name type="common">Formosan subterranean termite</name>
    <dbReference type="NCBI Taxonomy" id="36987"/>
    <lineage>
        <taxon>Eukaryota</taxon>
        <taxon>Metazoa</taxon>
        <taxon>Ecdysozoa</taxon>
        <taxon>Arthropoda</taxon>
        <taxon>Hexapoda</taxon>
        <taxon>Insecta</taxon>
        <taxon>Pterygota</taxon>
        <taxon>Neoptera</taxon>
        <taxon>Polyneoptera</taxon>
        <taxon>Dictyoptera</taxon>
        <taxon>Blattodea</taxon>
        <taxon>Blattoidea</taxon>
        <taxon>Termitoidae</taxon>
        <taxon>Rhinotermitidae</taxon>
        <taxon>Coptotermes</taxon>
    </lineage>
</organism>
<reference evidence="1" key="1">
    <citation type="submission" date="2013-03" db="EMBL/GenBank/DDBJ databases">
        <title>Immune-Related transcriptome of Coptotermes formosanus Shiraki workers: the defense mechanism.</title>
        <authorList>
            <person name="Hussain A."/>
            <person name="Li Y.F."/>
            <person name="Wen S.Y."/>
        </authorList>
    </citation>
    <scope>NUCLEOTIDE SEQUENCE</scope>
</reference>
<accession>R4V406</accession>
<feature type="non-terminal residue" evidence="1">
    <location>
        <position position="287"/>
    </location>
</feature>
<dbReference type="EMBL" id="KC740734">
    <property type="protein sequence ID" value="AGM32558.1"/>
    <property type="molecule type" value="mRNA"/>
</dbReference>
<dbReference type="AlphaFoldDB" id="R4V406"/>
<sequence length="287" mass="32641">MNYVHDLIPCLCPCFVNQEVYFPLSCYLNPEFANPKRIKKGDKFYFKFSKTEKIPVFKSLASFLSPKVSALLKEGKTSLQVPSQVAAYFSIKTVLLHIIAGKPILVTGQNFHSLQSLFSWLGNQDFDIYFGGRVPEAPKPFYLSFSSLTGIDFSNVGSEIIVFKAAPILRIPLPLSYMFFEDPVTASQYKGPLFTYEATEFLQSLFSGKVLPISPQIEQYIVELKIRAEIVSFLLYKRAPSLQTPLVQSPRYSIFQPGQIQLPPKHYQRTRKSELVSLKDQVKDLQK</sequence>
<evidence type="ECO:0000313" key="1">
    <source>
        <dbReference type="EMBL" id="AGM32558.1"/>
    </source>
</evidence>